<evidence type="ECO:0000256" key="2">
    <source>
        <dbReference type="ARBA" id="ARBA00006472"/>
    </source>
</evidence>
<gene>
    <name evidence="6" type="ORF">BP01DRAFT_357815</name>
</gene>
<accession>A0A319AB82</accession>
<keyword evidence="7" id="KW-1185">Reference proteome</keyword>
<proteinExistence type="inferred from homology"/>
<evidence type="ECO:0000313" key="6">
    <source>
        <dbReference type="EMBL" id="PYH44202.1"/>
    </source>
</evidence>
<keyword evidence="4" id="KW-0456">Lyase</keyword>
<dbReference type="STRING" id="1450539.A0A319AB82"/>
<dbReference type="SUPFAM" id="SSF55248">
    <property type="entry name" value="PCD-like"/>
    <property type="match status" value="1"/>
</dbReference>
<reference evidence="6 7" key="1">
    <citation type="submission" date="2016-12" db="EMBL/GenBank/DDBJ databases">
        <title>The genomes of Aspergillus section Nigri reveals drivers in fungal speciation.</title>
        <authorList>
            <consortium name="DOE Joint Genome Institute"/>
            <person name="Vesth T.C."/>
            <person name="Nybo J."/>
            <person name="Theobald S."/>
            <person name="Brandl J."/>
            <person name="Frisvad J.C."/>
            <person name="Nielsen K.F."/>
            <person name="Lyhne E.K."/>
            <person name="Kogle M.E."/>
            <person name="Kuo A."/>
            <person name="Riley R."/>
            <person name="Clum A."/>
            <person name="Nolan M."/>
            <person name="Lipzen A."/>
            <person name="Salamov A."/>
            <person name="Henrissat B."/>
            <person name="Wiebenga A."/>
            <person name="De Vries R.P."/>
            <person name="Grigoriev I.V."/>
            <person name="Mortensen U.H."/>
            <person name="Andersen M.R."/>
            <person name="Baker S.E."/>
        </authorList>
    </citation>
    <scope>NUCLEOTIDE SEQUENCE [LARGE SCALE GENOMIC DNA]</scope>
    <source>
        <strain evidence="6 7">JOP 1030-1</strain>
    </source>
</reference>
<dbReference type="EMBL" id="KZ821238">
    <property type="protein sequence ID" value="PYH44202.1"/>
    <property type="molecule type" value="Genomic_DNA"/>
</dbReference>
<evidence type="ECO:0000256" key="5">
    <source>
        <dbReference type="ARBA" id="ARBA00030497"/>
    </source>
</evidence>
<comment type="similarity">
    <text evidence="2">Belongs to the pterin-4-alpha-carbinolamine dehydratase family.</text>
</comment>
<dbReference type="GO" id="GO:0006729">
    <property type="term" value="P:tetrahydrobiopterin biosynthetic process"/>
    <property type="evidence" value="ECO:0007669"/>
    <property type="project" value="InterPro"/>
</dbReference>
<comment type="catalytic activity">
    <reaction evidence="1">
        <text>(4aS,6R)-4a-hydroxy-L-erythro-5,6,7,8-tetrahydrobiopterin = (6R)-L-erythro-6,7-dihydrobiopterin + H2O</text>
        <dbReference type="Rhea" id="RHEA:11920"/>
        <dbReference type="ChEBI" id="CHEBI:15377"/>
        <dbReference type="ChEBI" id="CHEBI:15642"/>
        <dbReference type="ChEBI" id="CHEBI:43120"/>
        <dbReference type="EC" id="4.2.1.96"/>
    </reaction>
</comment>
<evidence type="ECO:0000256" key="4">
    <source>
        <dbReference type="ARBA" id="ARBA00023239"/>
    </source>
</evidence>
<protein>
    <recommendedName>
        <fullName evidence="3">4a-hydroxytetrahydrobiopterin dehydratase</fullName>
        <ecNumber evidence="3">4.2.1.96</ecNumber>
    </recommendedName>
    <alternativeName>
        <fullName evidence="5">4-alpha-hydroxy-tetrahydropterin dehydratase</fullName>
    </alternativeName>
</protein>
<dbReference type="AlphaFoldDB" id="A0A319AB82"/>
<organism evidence="6 7">
    <name type="scientific">Aspergillus saccharolyticus JOP 1030-1</name>
    <dbReference type="NCBI Taxonomy" id="1450539"/>
    <lineage>
        <taxon>Eukaryota</taxon>
        <taxon>Fungi</taxon>
        <taxon>Dikarya</taxon>
        <taxon>Ascomycota</taxon>
        <taxon>Pezizomycotina</taxon>
        <taxon>Eurotiomycetes</taxon>
        <taxon>Eurotiomycetidae</taxon>
        <taxon>Eurotiales</taxon>
        <taxon>Aspergillaceae</taxon>
        <taxon>Aspergillus</taxon>
        <taxon>Aspergillus subgen. Circumdati</taxon>
    </lineage>
</organism>
<evidence type="ECO:0000256" key="1">
    <source>
        <dbReference type="ARBA" id="ARBA00001554"/>
    </source>
</evidence>
<dbReference type="RefSeq" id="XP_025430184.1">
    <property type="nucleotide sequence ID" value="XM_025575284.1"/>
</dbReference>
<dbReference type="Pfam" id="PF01329">
    <property type="entry name" value="Pterin_4a"/>
    <property type="match status" value="1"/>
</dbReference>
<dbReference type="InterPro" id="IPR036428">
    <property type="entry name" value="PCD_sf"/>
</dbReference>
<dbReference type="OrthoDB" id="277398at2759"/>
<dbReference type="CDD" id="cd00488">
    <property type="entry name" value="PCD_DCoH"/>
    <property type="match status" value="1"/>
</dbReference>
<sequence length="207" mass="22742">MDHIIRASSRPRAFLSLVQPRHCVRSDLSRGYSSIPSSVWGSRPALRTTQHLLRPTTQALNHLSSTTTPASATPRRLFSSTPTNMASSAVEPQFAEGVDAEVLRPRLAGLLQAEQGWTLDAEGRGMQKTYFFKTYFKAVSFVNVIASQSASVKHHPTMTVRIGSVDIHWTTHHPRGLTGKDVDMAQYCDEAAELMGAVEAGQGRKCH</sequence>
<dbReference type="GeneID" id="37076512"/>
<evidence type="ECO:0000313" key="7">
    <source>
        <dbReference type="Proteomes" id="UP000248349"/>
    </source>
</evidence>
<dbReference type="Proteomes" id="UP000248349">
    <property type="component" value="Unassembled WGS sequence"/>
</dbReference>
<dbReference type="GO" id="GO:0008124">
    <property type="term" value="F:4-alpha-hydroxytetrahydrobiopterin dehydratase activity"/>
    <property type="evidence" value="ECO:0007669"/>
    <property type="project" value="UniProtKB-EC"/>
</dbReference>
<evidence type="ECO:0000256" key="3">
    <source>
        <dbReference type="ARBA" id="ARBA00013252"/>
    </source>
</evidence>
<dbReference type="Gene3D" id="3.30.1360.20">
    <property type="entry name" value="Transcriptional coactivator/pterin dehydratase"/>
    <property type="match status" value="1"/>
</dbReference>
<dbReference type="EC" id="4.2.1.96" evidence="3"/>
<name>A0A319AB82_9EURO</name>
<dbReference type="PANTHER" id="PTHR12599:SF0">
    <property type="entry name" value="PTERIN-4-ALPHA-CARBINOLAMINE DEHYDRATASE"/>
    <property type="match status" value="1"/>
</dbReference>
<dbReference type="PANTHER" id="PTHR12599">
    <property type="entry name" value="PTERIN-4-ALPHA-CARBINOLAMINE DEHYDRATASE"/>
    <property type="match status" value="1"/>
</dbReference>
<dbReference type="InterPro" id="IPR001533">
    <property type="entry name" value="Pterin_deHydtase"/>
</dbReference>